<keyword evidence="2" id="KW-0812">Transmembrane</keyword>
<reference evidence="4" key="1">
    <citation type="submission" date="2018-06" db="EMBL/GenBank/DDBJ databases">
        <authorList>
            <person name="Diane Y.G."/>
            <person name="Leblanc L."/>
            <person name="Cassin E."/>
            <person name="Salisbury A."/>
            <person name="Peterman C."/>
            <person name="Rai P."/>
            <person name="Tran K."/>
            <person name="Fersini J.V."/>
            <person name="Rhoden H.A."/>
            <person name="Leyva G.I."/>
            <person name="Grose J.H."/>
            <person name="Strong C."/>
            <person name="Amy P.S."/>
            <person name="Philippos T.K."/>
        </authorList>
    </citation>
    <scope>NUCLEOTIDE SEQUENCE [LARGE SCALE GENOMIC DNA]</scope>
</reference>
<dbReference type="EMBL" id="MH460826">
    <property type="protein sequence ID" value="AXF40986.1"/>
    <property type="molecule type" value="Genomic_DNA"/>
</dbReference>
<keyword evidence="2" id="KW-1133">Transmembrane helix</keyword>
<evidence type="ECO:0000256" key="1">
    <source>
        <dbReference type="SAM" id="Coils"/>
    </source>
</evidence>
<organism evidence="3 4">
    <name type="scientific">Paenibacillus phage Heath</name>
    <dbReference type="NCBI Taxonomy" id="1636258"/>
    <lineage>
        <taxon>Viruses</taxon>
        <taxon>Duplodnaviria</taxon>
        <taxon>Heunggongvirae</taxon>
        <taxon>Uroviricota</taxon>
        <taxon>Caudoviricetes</taxon>
        <taxon>Halcyonevirus</taxon>
        <taxon>Halcyonevirus halcyone</taxon>
    </lineage>
</organism>
<accession>A0A345AVQ3</accession>
<name>A0A345AVQ3_9CAUD</name>
<sequence>MDICANIVYVQLDIYGGDGMKEVIKVNRFTKKQAGIVGFALLFIVIGLVFFYIGRSSASHELDGKALTIANVQKETEEANAKLKEASDAYKEIEDKFKGAKVVIDIANTRKSDADRYQKEAEKYEKLAGEKKAELDKIESAIKEKKEAPIVLPAGNLTGGKDIPAGRYKVTKAGSRGSNFIINTASGDLKVSTIIHGGDHGVSEYIATIDSGDLLECHASFKFTPVE</sequence>
<evidence type="ECO:0000256" key="2">
    <source>
        <dbReference type="SAM" id="Phobius"/>
    </source>
</evidence>
<evidence type="ECO:0000313" key="3">
    <source>
        <dbReference type="EMBL" id="AXF40986.1"/>
    </source>
</evidence>
<gene>
    <name evidence="3" type="ORF">HEATH_30</name>
</gene>
<keyword evidence="1" id="KW-0175">Coiled coil</keyword>
<keyword evidence="2" id="KW-0472">Membrane</keyword>
<evidence type="ECO:0000313" key="4">
    <source>
        <dbReference type="Proteomes" id="UP000255733"/>
    </source>
</evidence>
<feature type="transmembrane region" description="Helical" evidence="2">
    <location>
        <begin position="34"/>
        <end position="53"/>
    </location>
</feature>
<feature type="coiled-coil region" evidence="1">
    <location>
        <begin position="69"/>
        <end position="148"/>
    </location>
</feature>
<dbReference type="Proteomes" id="UP000255733">
    <property type="component" value="Segment"/>
</dbReference>
<protein>
    <submittedName>
        <fullName evidence="3">Uncharacterized protein</fullName>
    </submittedName>
</protein>
<proteinExistence type="predicted"/>